<accession>F7XWN2</accession>
<dbReference type="EMBL" id="CP002130">
    <property type="protein sequence ID" value="AEI89081.1"/>
    <property type="molecule type" value="Genomic_DNA"/>
</dbReference>
<keyword evidence="2" id="KW-1185">Reference proteome</keyword>
<evidence type="ECO:0000313" key="2">
    <source>
        <dbReference type="Proteomes" id="UP000006639"/>
    </source>
</evidence>
<reference evidence="1 2" key="1">
    <citation type="journal article" date="2011" name="Mol. Biol. Evol.">
        <title>Phylogenomic evidence for the presence of a flagellum and cbb3 oxidase in the free-living mitochondrial ancestor.</title>
        <authorList>
            <person name="Sassera D."/>
            <person name="Lo N."/>
            <person name="Epis S."/>
            <person name="D'Auria G."/>
            <person name="Montagna M."/>
            <person name="Comandatore F."/>
            <person name="Horner D."/>
            <person name="Pereto J."/>
            <person name="Luciano A.M."/>
            <person name="Franciosi F."/>
            <person name="Ferri E."/>
            <person name="Crotti E."/>
            <person name="Bazzocchi C."/>
            <person name="Daffonchio D."/>
            <person name="Sacchi L."/>
            <person name="Moya A."/>
            <person name="Latorre A."/>
            <person name="Bandi C."/>
        </authorList>
    </citation>
    <scope>NUCLEOTIDE SEQUENCE [LARGE SCALE GENOMIC DNA]</scope>
    <source>
        <strain evidence="1 2">IricVA</strain>
    </source>
</reference>
<dbReference type="KEGG" id="mmn:midi_00791"/>
<dbReference type="Proteomes" id="UP000006639">
    <property type="component" value="Chromosome"/>
</dbReference>
<sequence length="41" mass="4826">MIPPKRLRNANTTSIFLQNERGEKFQLVGEIWPERMPQGLE</sequence>
<dbReference type="HOGENOM" id="CLU_3272846_0_0_5"/>
<gene>
    <name evidence="1" type="ordered locus">midi_00791</name>
</gene>
<name>F7XWN2_MIDMI</name>
<proteinExistence type="predicted"/>
<organism evidence="1 2">
    <name type="scientific">Midichloria mitochondrii (strain IricVA)</name>
    <dbReference type="NCBI Taxonomy" id="696127"/>
    <lineage>
        <taxon>Bacteria</taxon>
        <taxon>Pseudomonadati</taxon>
        <taxon>Pseudomonadota</taxon>
        <taxon>Alphaproteobacteria</taxon>
        <taxon>Rickettsiales</taxon>
        <taxon>Candidatus Midichloriaceae</taxon>
        <taxon>Candidatus Midichloria</taxon>
    </lineage>
</organism>
<protein>
    <submittedName>
        <fullName evidence="1">Uncharacterized protein</fullName>
    </submittedName>
</protein>
<dbReference type="AlphaFoldDB" id="F7XWN2"/>
<evidence type="ECO:0000313" key="1">
    <source>
        <dbReference type="EMBL" id="AEI89081.1"/>
    </source>
</evidence>